<reference evidence="2" key="2">
    <citation type="journal article" date="2024" name="Plant">
        <title>Genomic evolution and insights into agronomic trait innovations of Sesamum species.</title>
        <authorList>
            <person name="Miao H."/>
            <person name="Wang L."/>
            <person name="Qu L."/>
            <person name="Liu H."/>
            <person name="Sun Y."/>
            <person name="Le M."/>
            <person name="Wang Q."/>
            <person name="Wei S."/>
            <person name="Zheng Y."/>
            <person name="Lin W."/>
            <person name="Duan Y."/>
            <person name="Cao H."/>
            <person name="Xiong S."/>
            <person name="Wang X."/>
            <person name="Wei L."/>
            <person name="Li C."/>
            <person name="Ma Q."/>
            <person name="Ju M."/>
            <person name="Zhao R."/>
            <person name="Li G."/>
            <person name="Mu C."/>
            <person name="Tian Q."/>
            <person name="Mei H."/>
            <person name="Zhang T."/>
            <person name="Gao T."/>
            <person name="Zhang H."/>
        </authorList>
    </citation>
    <scope>NUCLEOTIDE SEQUENCE</scope>
    <source>
        <strain evidence="2">3651</strain>
    </source>
</reference>
<comment type="caution">
    <text evidence="2">The sequence shown here is derived from an EMBL/GenBank/DDBJ whole genome shotgun (WGS) entry which is preliminary data.</text>
</comment>
<evidence type="ECO:0000256" key="1">
    <source>
        <dbReference type="SAM" id="Phobius"/>
    </source>
</evidence>
<sequence>MNDSELSENALCYPLDRRPFKGMFFGDSPFSFDTPRLLFQLSICALLTAVMQVLLMPLGQSVFISQVLTSTAMQAARLAMLHLTNPFQEQSFDRLFYRSIKR</sequence>
<accession>A0AAE1XXH7</accession>
<dbReference type="EMBL" id="JACGWO010000009">
    <property type="protein sequence ID" value="KAK4419876.1"/>
    <property type="molecule type" value="Genomic_DNA"/>
</dbReference>
<organism evidence="2 3">
    <name type="scientific">Sesamum alatum</name>
    <dbReference type="NCBI Taxonomy" id="300844"/>
    <lineage>
        <taxon>Eukaryota</taxon>
        <taxon>Viridiplantae</taxon>
        <taxon>Streptophyta</taxon>
        <taxon>Embryophyta</taxon>
        <taxon>Tracheophyta</taxon>
        <taxon>Spermatophyta</taxon>
        <taxon>Magnoliopsida</taxon>
        <taxon>eudicotyledons</taxon>
        <taxon>Gunneridae</taxon>
        <taxon>Pentapetalae</taxon>
        <taxon>asterids</taxon>
        <taxon>lamiids</taxon>
        <taxon>Lamiales</taxon>
        <taxon>Pedaliaceae</taxon>
        <taxon>Sesamum</taxon>
    </lineage>
</organism>
<keyword evidence="1" id="KW-1133">Transmembrane helix</keyword>
<evidence type="ECO:0000313" key="2">
    <source>
        <dbReference type="EMBL" id="KAK4419876.1"/>
    </source>
</evidence>
<name>A0AAE1XXH7_9LAMI</name>
<proteinExistence type="predicted"/>
<feature type="transmembrane region" description="Helical" evidence="1">
    <location>
        <begin position="37"/>
        <end position="58"/>
    </location>
</feature>
<dbReference type="Proteomes" id="UP001293254">
    <property type="component" value="Unassembled WGS sequence"/>
</dbReference>
<gene>
    <name evidence="2" type="ORF">Salat_2400500</name>
</gene>
<protein>
    <submittedName>
        <fullName evidence="2">Uncharacterized protein</fullName>
    </submittedName>
</protein>
<keyword evidence="3" id="KW-1185">Reference proteome</keyword>
<dbReference type="AlphaFoldDB" id="A0AAE1XXH7"/>
<reference evidence="2" key="1">
    <citation type="submission" date="2020-06" db="EMBL/GenBank/DDBJ databases">
        <authorList>
            <person name="Li T."/>
            <person name="Hu X."/>
            <person name="Zhang T."/>
            <person name="Song X."/>
            <person name="Zhang H."/>
            <person name="Dai N."/>
            <person name="Sheng W."/>
            <person name="Hou X."/>
            <person name="Wei L."/>
        </authorList>
    </citation>
    <scope>NUCLEOTIDE SEQUENCE</scope>
    <source>
        <strain evidence="2">3651</strain>
        <tissue evidence="2">Leaf</tissue>
    </source>
</reference>
<keyword evidence="1" id="KW-0812">Transmembrane</keyword>
<keyword evidence="1" id="KW-0472">Membrane</keyword>
<evidence type="ECO:0000313" key="3">
    <source>
        <dbReference type="Proteomes" id="UP001293254"/>
    </source>
</evidence>